<proteinExistence type="predicted"/>
<reference evidence="1 2" key="1">
    <citation type="journal article" date="2014" name="Genome Announc.">
        <title>Genome Sequence of a Presumptive Mannheimia haemolytica Strain with an A1/A6-Cross-Reactive Serotype from a White-Tailed Deer (Odocoileus virginianus).</title>
        <authorList>
            <person name="Lawrence P.K."/>
            <person name="Bey R.F."/>
            <person name="Wiener B."/>
            <person name="Kittichotirat W."/>
            <person name="Bumgarner R.E."/>
        </authorList>
    </citation>
    <scope>NUCLEOTIDE SEQUENCE [LARGE SCALE GENOMIC DNA]</scope>
    <source>
        <strain evidence="1 2">PKL10</strain>
    </source>
</reference>
<dbReference type="EMBL" id="JANJ01000002">
    <property type="protein sequence ID" value="EXI62882.1"/>
    <property type="molecule type" value="Genomic_DNA"/>
</dbReference>
<name>A0A011NE95_9PAST</name>
<gene>
    <name evidence="1" type="ORF">AK33_03410</name>
</gene>
<dbReference type="AlphaFoldDB" id="A0A011NE95"/>
<dbReference type="PATRIC" id="fig|1450449.3.peg.652"/>
<evidence type="ECO:0000313" key="2">
    <source>
        <dbReference type="Proteomes" id="UP000054123"/>
    </source>
</evidence>
<dbReference type="Proteomes" id="UP000054123">
    <property type="component" value="Unassembled WGS sequence"/>
</dbReference>
<comment type="caution">
    <text evidence="1">The sequence shown here is derived from an EMBL/GenBank/DDBJ whole genome shotgun (WGS) entry which is preliminary data.</text>
</comment>
<keyword evidence="2" id="KW-1185">Reference proteome</keyword>
<organism evidence="1 2">
    <name type="scientific">Mannheimia granulomatis</name>
    <dbReference type="NCBI Taxonomy" id="85402"/>
    <lineage>
        <taxon>Bacteria</taxon>
        <taxon>Pseudomonadati</taxon>
        <taxon>Pseudomonadota</taxon>
        <taxon>Gammaproteobacteria</taxon>
        <taxon>Pasteurellales</taxon>
        <taxon>Pasteurellaceae</taxon>
        <taxon>Mannheimia</taxon>
    </lineage>
</organism>
<evidence type="ECO:0000313" key="1">
    <source>
        <dbReference type="EMBL" id="EXI62882.1"/>
    </source>
</evidence>
<accession>A0A011NE95</accession>
<sequence>MGYAAWVWWQAVFFFLNFAKFSEKLTACVFAQYFFDLAHNY</sequence>
<protein>
    <submittedName>
        <fullName evidence="1">Uncharacterized protein</fullName>
    </submittedName>
</protein>